<dbReference type="GO" id="GO:0032259">
    <property type="term" value="P:methylation"/>
    <property type="evidence" value="ECO:0007669"/>
    <property type="project" value="UniProtKB-KW"/>
</dbReference>
<evidence type="ECO:0000259" key="1">
    <source>
        <dbReference type="Pfam" id="PF01208"/>
    </source>
</evidence>
<keyword evidence="2" id="KW-0808">Transferase</keyword>
<evidence type="ECO:0000313" key="2">
    <source>
        <dbReference type="EMBL" id="TWT76596.1"/>
    </source>
</evidence>
<dbReference type="SUPFAM" id="SSF51726">
    <property type="entry name" value="UROD/MetE-like"/>
    <property type="match status" value="1"/>
</dbReference>
<keyword evidence="2" id="KW-0489">Methyltransferase</keyword>
<dbReference type="EMBL" id="SJPJ01000002">
    <property type="protein sequence ID" value="TWT76596.1"/>
    <property type="molecule type" value="Genomic_DNA"/>
</dbReference>
<dbReference type="InterPro" id="IPR052024">
    <property type="entry name" value="Methanogen_methyltrans"/>
</dbReference>
<dbReference type="GO" id="GO:0006779">
    <property type="term" value="P:porphyrin-containing compound biosynthetic process"/>
    <property type="evidence" value="ECO:0007669"/>
    <property type="project" value="InterPro"/>
</dbReference>
<dbReference type="GO" id="GO:0008168">
    <property type="term" value="F:methyltransferase activity"/>
    <property type="evidence" value="ECO:0007669"/>
    <property type="project" value="UniProtKB-KW"/>
</dbReference>
<reference evidence="2 3" key="1">
    <citation type="submission" date="2019-02" db="EMBL/GenBank/DDBJ databases">
        <title>Deep-cultivation of Planctomycetes and their phenomic and genomic characterization uncovers novel biology.</title>
        <authorList>
            <person name="Wiegand S."/>
            <person name="Jogler M."/>
            <person name="Boedeker C."/>
            <person name="Pinto D."/>
            <person name="Vollmers J."/>
            <person name="Rivas-Marin E."/>
            <person name="Kohn T."/>
            <person name="Peeters S.H."/>
            <person name="Heuer A."/>
            <person name="Rast P."/>
            <person name="Oberbeckmann S."/>
            <person name="Bunk B."/>
            <person name="Jeske O."/>
            <person name="Meyerdierks A."/>
            <person name="Storesund J.E."/>
            <person name="Kallscheuer N."/>
            <person name="Luecker S."/>
            <person name="Lage O.M."/>
            <person name="Pohl T."/>
            <person name="Merkel B.J."/>
            <person name="Hornburger P."/>
            <person name="Mueller R.-W."/>
            <person name="Bruemmer F."/>
            <person name="Labrenz M."/>
            <person name="Spormann A.M."/>
            <person name="Op Den Camp H."/>
            <person name="Overmann J."/>
            <person name="Amann R."/>
            <person name="Jetten M.S.M."/>
            <person name="Mascher T."/>
            <person name="Medema M.H."/>
            <person name="Devos D.P."/>
            <person name="Kaster A.-K."/>
            <person name="Ovreas L."/>
            <person name="Rohde M."/>
            <person name="Galperin M.Y."/>
            <person name="Jogler C."/>
        </authorList>
    </citation>
    <scope>NUCLEOTIDE SEQUENCE [LARGE SCALE GENOMIC DNA]</scope>
    <source>
        <strain evidence="2 3">CA13</strain>
    </source>
</reference>
<dbReference type="InterPro" id="IPR000257">
    <property type="entry name" value="Uroporphyrinogen_deCOase"/>
</dbReference>
<keyword evidence="3" id="KW-1185">Reference proteome</keyword>
<dbReference type="AlphaFoldDB" id="A0A5C5YNV8"/>
<dbReference type="Pfam" id="PF01208">
    <property type="entry name" value="URO-D"/>
    <property type="match status" value="1"/>
</dbReference>
<dbReference type="InterPro" id="IPR038071">
    <property type="entry name" value="UROD/MetE-like_sf"/>
</dbReference>
<dbReference type="RefSeq" id="WP_146404337.1">
    <property type="nucleotide sequence ID" value="NZ_SJPJ01000002.1"/>
</dbReference>
<organism evidence="2 3">
    <name type="scientific">Novipirellula herctigrandis</name>
    <dbReference type="NCBI Taxonomy" id="2527986"/>
    <lineage>
        <taxon>Bacteria</taxon>
        <taxon>Pseudomonadati</taxon>
        <taxon>Planctomycetota</taxon>
        <taxon>Planctomycetia</taxon>
        <taxon>Pirellulales</taxon>
        <taxon>Pirellulaceae</taxon>
        <taxon>Novipirellula</taxon>
    </lineage>
</organism>
<sequence length="410" mass="46295">MNSRQRVLMSIRHQEPDRLPVDLGSTPSSGISAIAYNALNHHLGMNLGPAKVYDVVQQLAQPDDRLLDHFGIDVVDVGRTFNTRDSDWYEYTLADGNAGLYPTGFRPEQAEDGSWIAKAKDGTPIAEMPSGGMFFDQTCFPFFDDYPENFDGLDDAMSKVLWAAFAHSPWDHVNDEGFWETLRSNALHLRETTDKALMVVVGCNLFEWGTFVRRIDNFLMDLVAEPDNVQRLLDELMPRHLAFLEKVCHYLGDVVDVCRFGDDLGMDSGPFMRPETYRKLFKPRHTMLCDYVKKNSSMHTFLHCCGGIRPLISDLIDAGFDILNPVQTACEGMNPRELKSEFGNDITFWGGGCDTRHILNNATPDEVKRHVREQVEIFAPGGGFIFNTVHNILPDVPPENIVAMFDALKR</sequence>
<name>A0A5C5YNV8_9BACT</name>
<dbReference type="PANTHER" id="PTHR47099">
    <property type="entry name" value="METHYLCOBAMIDE:COM METHYLTRANSFERASE MTBA"/>
    <property type="match status" value="1"/>
</dbReference>
<dbReference type="GO" id="GO:0004853">
    <property type="term" value="F:uroporphyrinogen decarboxylase activity"/>
    <property type="evidence" value="ECO:0007669"/>
    <property type="project" value="InterPro"/>
</dbReference>
<feature type="domain" description="Uroporphyrinogen decarboxylase (URO-D)" evidence="1">
    <location>
        <begin position="213"/>
        <end position="409"/>
    </location>
</feature>
<protein>
    <submittedName>
        <fullName evidence="2">Methylcobalamin:coenzyme M methyltransferase</fullName>
    </submittedName>
</protein>
<dbReference type="Gene3D" id="3.20.20.210">
    <property type="match status" value="1"/>
</dbReference>
<dbReference type="PANTHER" id="PTHR47099:SF1">
    <property type="entry name" value="METHYLCOBAMIDE:COM METHYLTRANSFERASE MTBA"/>
    <property type="match status" value="1"/>
</dbReference>
<accession>A0A5C5YNV8</accession>
<dbReference type="Proteomes" id="UP000315010">
    <property type="component" value="Unassembled WGS sequence"/>
</dbReference>
<dbReference type="OrthoDB" id="9815759at2"/>
<proteinExistence type="predicted"/>
<gene>
    <name evidence="2" type="ORF">CA13_70920</name>
</gene>
<evidence type="ECO:0000313" key="3">
    <source>
        <dbReference type="Proteomes" id="UP000315010"/>
    </source>
</evidence>
<comment type="caution">
    <text evidence="2">The sequence shown here is derived from an EMBL/GenBank/DDBJ whole genome shotgun (WGS) entry which is preliminary data.</text>
</comment>